<dbReference type="EMBL" id="BLKY01000001">
    <property type="protein sequence ID" value="GFG87259.1"/>
    <property type="molecule type" value="Genomic_DNA"/>
</dbReference>
<protein>
    <submittedName>
        <fullName evidence="1">Uncharacterized protein</fullName>
    </submittedName>
</protein>
<dbReference type="AlphaFoldDB" id="A0A7I9YEY4"/>
<comment type="caution">
    <text evidence="1">The sequence shown here is derived from an EMBL/GenBank/DDBJ whole genome shotgun (WGS) entry which is preliminary data.</text>
</comment>
<gene>
    <name evidence="1" type="ORF">MALGJ_39350</name>
</gene>
<dbReference type="Proteomes" id="UP000465305">
    <property type="component" value="Unassembled WGS sequence"/>
</dbReference>
<organism evidence="1 2">
    <name type="scientific">Mycolicibacter algericus</name>
    <name type="common">Mycobacterium algericum</name>
    <dbReference type="NCBI Taxonomy" id="1288388"/>
    <lineage>
        <taxon>Bacteria</taxon>
        <taxon>Bacillati</taxon>
        <taxon>Actinomycetota</taxon>
        <taxon>Actinomycetes</taxon>
        <taxon>Mycobacteriales</taxon>
        <taxon>Mycobacteriaceae</taxon>
        <taxon>Mycolicibacter</taxon>
    </lineage>
</organism>
<reference evidence="1 2" key="1">
    <citation type="journal article" date="2019" name="Emerg. Microbes Infect.">
        <title>Comprehensive subspecies identification of 175 nontuberculous mycobacteria species based on 7547 genomic profiles.</title>
        <authorList>
            <person name="Matsumoto Y."/>
            <person name="Kinjo T."/>
            <person name="Motooka D."/>
            <person name="Nabeya D."/>
            <person name="Jung N."/>
            <person name="Uechi K."/>
            <person name="Horii T."/>
            <person name="Iida T."/>
            <person name="Fujita J."/>
            <person name="Nakamura S."/>
        </authorList>
    </citation>
    <scope>NUCLEOTIDE SEQUENCE [LARGE SCALE GENOMIC DNA]</scope>
    <source>
        <strain evidence="1 2">JCM 30723</strain>
    </source>
</reference>
<evidence type="ECO:0000313" key="1">
    <source>
        <dbReference type="EMBL" id="GFG87259.1"/>
    </source>
</evidence>
<accession>A0A7I9YEY4</accession>
<dbReference type="RefSeq" id="WP_083036944.1">
    <property type="nucleotide sequence ID" value="NZ_BLKY01000001.1"/>
</dbReference>
<proteinExistence type="predicted"/>
<evidence type="ECO:0000313" key="2">
    <source>
        <dbReference type="Proteomes" id="UP000465305"/>
    </source>
</evidence>
<sequence>MSHPGHDAAPEDDVSVSLRTMADCEQLFDQLAAPPENTLKGVFRGRLAAVTALDSLPGRLRRAIAYITPHLRFPWYGKAFDGDNGANVWLTSTGRFQRFGYRVQYGEQAARLSYQRPDNPRFLRGLEAEIRSMAPDRYLCHAALRGTVVLYFTLEQ</sequence>
<name>A0A7I9YEY4_MYCAL</name>